<dbReference type="PANTHER" id="PTHR42718">
    <property type="entry name" value="MAJOR FACILITATOR SUPERFAMILY MULTIDRUG TRANSPORTER MFSC"/>
    <property type="match status" value="1"/>
</dbReference>
<feature type="transmembrane region" description="Helical" evidence="6">
    <location>
        <begin position="177"/>
        <end position="199"/>
    </location>
</feature>
<feature type="transmembrane region" description="Helical" evidence="6">
    <location>
        <begin position="250"/>
        <end position="270"/>
    </location>
</feature>
<feature type="transmembrane region" description="Helical" evidence="6">
    <location>
        <begin position="211"/>
        <end position="229"/>
    </location>
</feature>
<dbReference type="PROSITE" id="PS50850">
    <property type="entry name" value="MFS"/>
    <property type="match status" value="1"/>
</dbReference>
<comment type="subcellular location">
    <subcellularLocation>
        <location evidence="1">Membrane</location>
        <topology evidence="1">Multi-pass membrane protein</topology>
    </subcellularLocation>
</comment>
<evidence type="ECO:0000259" key="7">
    <source>
        <dbReference type="PROSITE" id="PS50850"/>
    </source>
</evidence>
<keyword evidence="2 6" id="KW-0812">Transmembrane</keyword>
<dbReference type="EMBL" id="LFJN01000010">
    <property type="protein sequence ID" value="KPI41110.1"/>
    <property type="molecule type" value="Genomic_DNA"/>
</dbReference>
<sequence length="530" mass="56532">MSRTQIQTTPPASSIELLSIPTSSKPSVPSPALLKQPVVPDQPPLPIPHGDDHGSFTPQPLKRGASGAIFFSIIGVTAISSMLAGLVTIALPHMHQCPHVRLQPDPLWGDRDVVGPRFMYILGTALQSVFTLACGLAKTSAQIIVFRGLAGVAIAFCLPSAVSLISGYFPQGRRRNMAFAAMGGGQPVGFAIGLVVGGVLADSVVTWRGGFYVAAGINTVVLVVTFWGLPRLEEDGTDSHTIWKRLRSEIDWTGALLLSSGLAMLSYVFAALTGSVRTIEQPVTIALLLLAVVLIVGFVGWVQRQEKLGRPAIIPNSIWRNRIFTSVCVDVFLLWGAFNAMEALLTFFFQDVQLLSATATSLRFLPVAVMGILLNLVVGSLIHRVRADWAITFSCLISCISPILTATMKPTSSYWEFVFPAITLSAIGVDVLFTASQLVITSAFPDRTQALAGGVFNTVAQVGKSVGLAISAVIANSISESVEHSGKPHTLVLLDGYRGAWWFCLASCAAVVVVSIFGLRNIGKLGVKRD</sequence>
<dbReference type="VEuPathDB" id="FungiDB:AB675_7878"/>
<keyword evidence="3 6" id="KW-1133">Transmembrane helix</keyword>
<evidence type="ECO:0000256" key="2">
    <source>
        <dbReference type="ARBA" id="ARBA00022692"/>
    </source>
</evidence>
<dbReference type="SUPFAM" id="SSF103473">
    <property type="entry name" value="MFS general substrate transporter"/>
    <property type="match status" value="1"/>
</dbReference>
<dbReference type="InterPro" id="IPR036259">
    <property type="entry name" value="MFS_trans_sf"/>
</dbReference>
<comment type="caution">
    <text evidence="8">The sequence shown here is derived from an EMBL/GenBank/DDBJ whole genome shotgun (WGS) entry which is preliminary data.</text>
</comment>
<dbReference type="InterPro" id="IPR011701">
    <property type="entry name" value="MFS"/>
</dbReference>
<gene>
    <name evidence="8" type="ORF">AB675_7878</name>
</gene>
<name>A0A0N1HAY3_9EURO</name>
<evidence type="ECO:0000256" key="3">
    <source>
        <dbReference type="ARBA" id="ARBA00022989"/>
    </source>
</evidence>
<dbReference type="InterPro" id="IPR020846">
    <property type="entry name" value="MFS_dom"/>
</dbReference>
<reference evidence="8 9" key="1">
    <citation type="submission" date="2015-06" db="EMBL/GenBank/DDBJ databases">
        <title>Draft genome of the ant-associated black yeast Phialophora attae CBS 131958.</title>
        <authorList>
            <person name="Moreno L.F."/>
            <person name="Stielow B.J."/>
            <person name="de Hoog S."/>
            <person name="Vicente V.A."/>
            <person name="Weiss V.A."/>
            <person name="de Vries M."/>
            <person name="Cruz L.M."/>
            <person name="Souza E.M."/>
        </authorList>
    </citation>
    <scope>NUCLEOTIDE SEQUENCE [LARGE SCALE GENOMIC DNA]</scope>
    <source>
        <strain evidence="8 9">CBS 131958</strain>
    </source>
</reference>
<evidence type="ECO:0000313" key="9">
    <source>
        <dbReference type="Proteomes" id="UP000038010"/>
    </source>
</evidence>
<feature type="transmembrane region" description="Helical" evidence="6">
    <location>
        <begin position="144"/>
        <end position="165"/>
    </location>
</feature>
<evidence type="ECO:0000256" key="6">
    <source>
        <dbReference type="SAM" id="Phobius"/>
    </source>
</evidence>
<dbReference type="AlphaFoldDB" id="A0A0N1HAY3"/>
<dbReference type="OrthoDB" id="2130629at2759"/>
<dbReference type="GeneID" id="28740160"/>
<evidence type="ECO:0000256" key="4">
    <source>
        <dbReference type="ARBA" id="ARBA00023136"/>
    </source>
</evidence>
<feature type="transmembrane region" description="Helical" evidence="6">
    <location>
        <begin position="323"/>
        <end position="349"/>
    </location>
</feature>
<evidence type="ECO:0000313" key="8">
    <source>
        <dbReference type="EMBL" id="KPI41110.1"/>
    </source>
</evidence>
<dbReference type="Gene3D" id="1.20.1250.20">
    <property type="entry name" value="MFS general substrate transporter like domains"/>
    <property type="match status" value="2"/>
</dbReference>
<feature type="transmembrane region" description="Helical" evidence="6">
    <location>
        <begin position="499"/>
        <end position="519"/>
    </location>
</feature>
<dbReference type="PANTHER" id="PTHR42718:SF27">
    <property type="entry name" value="TRANSPORTER, PUTATIVE-RELATED"/>
    <property type="match status" value="1"/>
</dbReference>
<feature type="transmembrane region" description="Helical" evidence="6">
    <location>
        <begin position="282"/>
        <end position="302"/>
    </location>
</feature>
<protein>
    <submittedName>
        <fullName evidence="8">Putative MFS-type transporter</fullName>
    </submittedName>
</protein>
<feature type="transmembrane region" description="Helical" evidence="6">
    <location>
        <begin position="68"/>
        <end position="91"/>
    </location>
</feature>
<accession>A0A0N1HAY3</accession>
<evidence type="ECO:0000256" key="1">
    <source>
        <dbReference type="ARBA" id="ARBA00004141"/>
    </source>
</evidence>
<dbReference type="Pfam" id="PF07690">
    <property type="entry name" value="MFS_1"/>
    <property type="match status" value="1"/>
</dbReference>
<evidence type="ECO:0000256" key="5">
    <source>
        <dbReference type="SAM" id="MobiDB-lite"/>
    </source>
</evidence>
<keyword evidence="9" id="KW-1185">Reference proteome</keyword>
<dbReference type="Proteomes" id="UP000038010">
    <property type="component" value="Unassembled WGS sequence"/>
</dbReference>
<feature type="transmembrane region" description="Helical" evidence="6">
    <location>
        <begin position="361"/>
        <end position="382"/>
    </location>
</feature>
<dbReference type="RefSeq" id="XP_018001073.1">
    <property type="nucleotide sequence ID" value="XM_018148280.1"/>
</dbReference>
<dbReference type="GO" id="GO:0016020">
    <property type="term" value="C:membrane"/>
    <property type="evidence" value="ECO:0007669"/>
    <property type="project" value="UniProtKB-SubCell"/>
</dbReference>
<feature type="transmembrane region" description="Helical" evidence="6">
    <location>
        <begin position="454"/>
        <end position="479"/>
    </location>
</feature>
<organism evidence="8 9">
    <name type="scientific">Cyphellophora attinorum</name>
    <dbReference type="NCBI Taxonomy" id="1664694"/>
    <lineage>
        <taxon>Eukaryota</taxon>
        <taxon>Fungi</taxon>
        <taxon>Dikarya</taxon>
        <taxon>Ascomycota</taxon>
        <taxon>Pezizomycotina</taxon>
        <taxon>Eurotiomycetes</taxon>
        <taxon>Chaetothyriomycetidae</taxon>
        <taxon>Chaetothyriales</taxon>
        <taxon>Cyphellophoraceae</taxon>
        <taxon>Cyphellophora</taxon>
    </lineage>
</organism>
<proteinExistence type="predicted"/>
<feature type="transmembrane region" description="Helical" evidence="6">
    <location>
        <begin position="414"/>
        <end position="433"/>
    </location>
</feature>
<feature type="region of interest" description="Disordered" evidence="5">
    <location>
        <begin position="20"/>
        <end position="58"/>
    </location>
</feature>
<keyword evidence="4 6" id="KW-0472">Membrane</keyword>
<feature type="transmembrane region" description="Helical" evidence="6">
    <location>
        <begin position="389"/>
        <end position="408"/>
    </location>
</feature>
<feature type="domain" description="Major facilitator superfamily (MFS) profile" evidence="7">
    <location>
        <begin position="1"/>
        <end position="524"/>
    </location>
</feature>
<dbReference type="GO" id="GO:0022857">
    <property type="term" value="F:transmembrane transporter activity"/>
    <property type="evidence" value="ECO:0007669"/>
    <property type="project" value="InterPro"/>
</dbReference>